<name>A0A923MLY1_9FIRM</name>
<dbReference type="AlphaFoldDB" id="A0A923MLY1"/>
<protein>
    <submittedName>
        <fullName evidence="1">Uncharacterized protein</fullName>
    </submittedName>
</protein>
<gene>
    <name evidence="1" type="ORF">H8Z83_15190</name>
</gene>
<dbReference type="Proteomes" id="UP000620327">
    <property type="component" value="Unassembled WGS sequence"/>
</dbReference>
<proteinExistence type="predicted"/>
<accession>A0A923MLY1</accession>
<organism evidence="1 2">
    <name type="scientific">Dysosmobacter segnis</name>
    <dbReference type="NCBI Taxonomy" id="2763042"/>
    <lineage>
        <taxon>Bacteria</taxon>
        <taxon>Bacillati</taxon>
        <taxon>Bacillota</taxon>
        <taxon>Clostridia</taxon>
        <taxon>Eubacteriales</taxon>
        <taxon>Oscillospiraceae</taxon>
        <taxon>Dysosmobacter</taxon>
    </lineage>
</organism>
<reference evidence="1" key="1">
    <citation type="submission" date="2020-08" db="EMBL/GenBank/DDBJ databases">
        <title>Genome public.</title>
        <authorList>
            <person name="Liu C."/>
            <person name="Sun Q."/>
        </authorList>
    </citation>
    <scope>NUCLEOTIDE SEQUENCE</scope>
    <source>
        <strain evidence="1">BX15</strain>
    </source>
</reference>
<evidence type="ECO:0000313" key="2">
    <source>
        <dbReference type="Proteomes" id="UP000620327"/>
    </source>
</evidence>
<sequence length="94" mass="10597">MAIMLGNLNMSSIEARLGITLQEKDRNTLSSMRQDDAQNIQPGKWHCFDLPFMIMCGDLGTAQKVCEILRPYSNSMKTQLQISWQKGESENGMA</sequence>
<evidence type="ECO:0000313" key="1">
    <source>
        <dbReference type="EMBL" id="MBC5771644.1"/>
    </source>
</evidence>
<dbReference type="EMBL" id="JACOQI010000020">
    <property type="protein sequence ID" value="MBC5771644.1"/>
    <property type="molecule type" value="Genomic_DNA"/>
</dbReference>
<keyword evidence="2" id="KW-1185">Reference proteome</keyword>
<dbReference type="RefSeq" id="WP_187015836.1">
    <property type="nucleotide sequence ID" value="NZ_JACOQI010000020.1"/>
</dbReference>
<comment type="caution">
    <text evidence="1">The sequence shown here is derived from an EMBL/GenBank/DDBJ whole genome shotgun (WGS) entry which is preliminary data.</text>
</comment>